<dbReference type="HOGENOM" id="CLU_2750261_0_0_11"/>
<gene>
    <name evidence="1" type="ORF">BN381_640024</name>
</gene>
<evidence type="ECO:0000313" key="1">
    <source>
        <dbReference type="EMBL" id="CCM65277.1"/>
    </source>
</evidence>
<organism evidence="1 2">
    <name type="scientific">Candidatus Neomicrothrix parvicella RN1</name>
    <dbReference type="NCBI Taxonomy" id="1229780"/>
    <lineage>
        <taxon>Bacteria</taxon>
        <taxon>Bacillati</taxon>
        <taxon>Actinomycetota</taxon>
        <taxon>Acidimicrobiia</taxon>
        <taxon>Acidimicrobiales</taxon>
        <taxon>Microthrixaceae</taxon>
        <taxon>Candidatus Neomicrothrix</taxon>
    </lineage>
</organism>
<evidence type="ECO:0000313" key="2">
    <source>
        <dbReference type="Proteomes" id="UP000018291"/>
    </source>
</evidence>
<comment type="caution">
    <text evidence="1">The sequence shown here is derived from an EMBL/GenBank/DDBJ whole genome shotgun (WGS) entry which is preliminary data.</text>
</comment>
<accession>R4Z7C2</accession>
<sequence>MMIDESSASRPALMDRSAQRCRQVHELVVSGDRLLDHPSDSAWLRIQACMAIPAATEALIDRVDPYWAIE</sequence>
<reference evidence="1 2" key="1">
    <citation type="journal article" date="2013" name="ISME J.">
        <title>Metabolic model for the filamentous 'Candidatus Microthrix parvicella' based on genomic and metagenomic analyses.</title>
        <authorList>
            <person name="Jon McIlroy S."/>
            <person name="Kristiansen R."/>
            <person name="Albertsen M."/>
            <person name="Michael Karst S."/>
            <person name="Rossetti S."/>
            <person name="Lund Nielsen J."/>
            <person name="Tandoi V."/>
            <person name="James Seviour R."/>
            <person name="Nielsen P.H."/>
        </authorList>
    </citation>
    <scope>NUCLEOTIDE SEQUENCE [LARGE SCALE GENOMIC DNA]</scope>
    <source>
        <strain evidence="1 2">RN1</strain>
    </source>
</reference>
<proteinExistence type="predicted"/>
<dbReference type="Proteomes" id="UP000018291">
    <property type="component" value="Unassembled WGS sequence"/>
</dbReference>
<keyword evidence="2" id="KW-1185">Reference proteome</keyword>
<dbReference type="AlphaFoldDB" id="R4Z7C2"/>
<name>R4Z7C2_9ACTN</name>
<dbReference type="EMBL" id="CANL01000061">
    <property type="protein sequence ID" value="CCM65277.1"/>
    <property type="molecule type" value="Genomic_DNA"/>
</dbReference>
<protein>
    <submittedName>
        <fullName evidence="1">Uncharacterized protein</fullName>
    </submittedName>
</protein>